<evidence type="ECO:0000256" key="5">
    <source>
        <dbReference type="ARBA" id="ARBA00022723"/>
    </source>
</evidence>
<evidence type="ECO:0000256" key="7">
    <source>
        <dbReference type="ARBA" id="ARBA00022833"/>
    </source>
</evidence>
<dbReference type="CDD" id="cd16012">
    <property type="entry name" value="ALP"/>
    <property type="match status" value="1"/>
</dbReference>
<reference evidence="11 12" key="1">
    <citation type="submission" date="2023-01" db="EMBL/GenBank/DDBJ databases">
        <title>Vibrio sp. KJ40-1 sp.nov, isolated from marine algae.</title>
        <authorList>
            <person name="Butt M."/>
            <person name="Kim J.M.J."/>
            <person name="Jeon C.O.C."/>
        </authorList>
    </citation>
    <scope>NUCLEOTIDE SEQUENCE [LARGE SCALE GENOMIC DNA]</scope>
    <source>
        <strain evidence="11 12">KJ40-1</strain>
    </source>
</reference>
<keyword evidence="7" id="KW-0862">Zinc</keyword>
<evidence type="ECO:0000313" key="11">
    <source>
        <dbReference type="EMBL" id="MDB1125458.1"/>
    </source>
</evidence>
<keyword evidence="10" id="KW-0732">Signal</keyword>
<evidence type="ECO:0000256" key="6">
    <source>
        <dbReference type="ARBA" id="ARBA00022801"/>
    </source>
</evidence>
<dbReference type="PANTHER" id="PTHR11596:SF5">
    <property type="entry name" value="ALKALINE PHOSPHATASE"/>
    <property type="match status" value="1"/>
</dbReference>
<feature type="chain" id="PRO_5045093024" evidence="10">
    <location>
        <begin position="23"/>
        <end position="460"/>
    </location>
</feature>
<gene>
    <name evidence="11" type="ORF">PGX00_18080</name>
</gene>
<comment type="cofactor">
    <cofactor evidence="1">
        <name>Mg(2+)</name>
        <dbReference type="ChEBI" id="CHEBI:18420"/>
    </cofactor>
</comment>
<evidence type="ECO:0000256" key="8">
    <source>
        <dbReference type="ARBA" id="ARBA00022842"/>
    </source>
</evidence>
<dbReference type="PROSITE" id="PS00123">
    <property type="entry name" value="ALKALINE_PHOSPHATASE"/>
    <property type="match status" value="1"/>
</dbReference>
<dbReference type="SMART" id="SM00098">
    <property type="entry name" value="alkPPc"/>
    <property type="match status" value="1"/>
</dbReference>
<keyword evidence="12" id="KW-1185">Reference proteome</keyword>
<keyword evidence="6 11" id="KW-0378">Hydrolase</keyword>
<dbReference type="InterPro" id="IPR018299">
    <property type="entry name" value="Alkaline_phosphatase_AS"/>
</dbReference>
<dbReference type="Gene3D" id="3.40.720.10">
    <property type="entry name" value="Alkaline Phosphatase, subunit A"/>
    <property type="match status" value="1"/>
</dbReference>
<dbReference type="GO" id="GO:0004035">
    <property type="term" value="F:alkaline phosphatase activity"/>
    <property type="evidence" value="ECO:0007669"/>
    <property type="project" value="UniProtKB-EC"/>
</dbReference>
<dbReference type="Pfam" id="PF00245">
    <property type="entry name" value="Alk_phosphatase"/>
    <property type="match status" value="1"/>
</dbReference>
<proteinExistence type="inferred from homology"/>
<evidence type="ECO:0000256" key="4">
    <source>
        <dbReference type="ARBA" id="ARBA00022553"/>
    </source>
</evidence>
<evidence type="ECO:0000256" key="10">
    <source>
        <dbReference type="SAM" id="SignalP"/>
    </source>
</evidence>
<comment type="caution">
    <text evidence="11">The sequence shown here is derived from an EMBL/GenBank/DDBJ whole genome shotgun (WGS) entry which is preliminary data.</text>
</comment>
<dbReference type="EC" id="3.1.3.1" evidence="11"/>
<sequence>MKLNTITLATIIALTSSSQVMSSPNFALAQAETAKPKNVIVFIGDGMGLGQIEIARHMEYGKDGSHFIESLPNVALVKTYSANKQVTDSAAAGTAIATSVKTNNGAIGVDSQGIEVDSVLDDFQKSGRKVGVISTNTVTDATPAAFTASVADRYQGQPAAARQMLEHEYDVLLGGGSKYFGPKKQDGIDLLPKFEQTGYTIVKDKDQLAAVEDADKLLGLFNSTYMNYKLDRDDLGSNEPSLELMTEKAINILEKDKDGFFLMVEGARIDHAAHAADITGVWKEFMEFDRTVKQTVNWAANRNDTLIVVLADHETMGLSVTEPMDISGLKNITVSPEFMAGKLTKAADGKSFEPDSIKAVFKEYAGFEVTDEQVNELNSHMVSSKGKLKYQYKLGWEIGSIIAAHYQAGVIDRSVREASSTGGHSSNMVPLFAAGPGSQYFEGVLNNTDVPKLIRSLTQK</sequence>
<dbReference type="InterPro" id="IPR017850">
    <property type="entry name" value="Alkaline_phosphatase_core_sf"/>
</dbReference>
<evidence type="ECO:0000256" key="2">
    <source>
        <dbReference type="ARBA" id="ARBA00001947"/>
    </source>
</evidence>
<dbReference type="Gene3D" id="1.10.60.40">
    <property type="match status" value="1"/>
</dbReference>
<keyword evidence="4" id="KW-0597">Phosphoprotein</keyword>
<evidence type="ECO:0000256" key="3">
    <source>
        <dbReference type="ARBA" id="ARBA00005984"/>
    </source>
</evidence>
<dbReference type="RefSeq" id="WP_272139189.1">
    <property type="nucleotide sequence ID" value="NZ_JAQLOI010000003.1"/>
</dbReference>
<dbReference type="SUPFAM" id="SSF53649">
    <property type="entry name" value="Alkaline phosphatase-like"/>
    <property type="match status" value="1"/>
</dbReference>
<dbReference type="Proteomes" id="UP001210678">
    <property type="component" value="Unassembled WGS sequence"/>
</dbReference>
<feature type="signal peptide" evidence="10">
    <location>
        <begin position="1"/>
        <end position="22"/>
    </location>
</feature>
<dbReference type="EMBL" id="JAQLOI010000003">
    <property type="protein sequence ID" value="MDB1125458.1"/>
    <property type="molecule type" value="Genomic_DNA"/>
</dbReference>
<dbReference type="InterPro" id="IPR001952">
    <property type="entry name" value="Alkaline_phosphatase"/>
</dbReference>
<name>A0ABT4YWT7_9VIBR</name>
<organism evidence="11 12">
    <name type="scientific">Vibrio algarum</name>
    <dbReference type="NCBI Taxonomy" id="3020714"/>
    <lineage>
        <taxon>Bacteria</taxon>
        <taxon>Pseudomonadati</taxon>
        <taxon>Pseudomonadota</taxon>
        <taxon>Gammaproteobacteria</taxon>
        <taxon>Vibrionales</taxon>
        <taxon>Vibrionaceae</taxon>
        <taxon>Vibrio</taxon>
    </lineage>
</organism>
<dbReference type="PRINTS" id="PR00113">
    <property type="entry name" value="ALKPHPHTASE"/>
</dbReference>
<protein>
    <submittedName>
        <fullName evidence="11">Alkaline phosphatase</fullName>
        <ecNumber evidence="11">3.1.3.1</ecNumber>
    </submittedName>
</protein>
<evidence type="ECO:0000256" key="1">
    <source>
        <dbReference type="ARBA" id="ARBA00001946"/>
    </source>
</evidence>
<evidence type="ECO:0000313" key="12">
    <source>
        <dbReference type="Proteomes" id="UP001210678"/>
    </source>
</evidence>
<accession>A0ABT4YWT7</accession>
<keyword evidence="8" id="KW-0460">Magnesium</keyword>
<keyword evidence="5" id="KW-0479">Metal-binding</keyword>
<comment type="similarity">
    <text evidence="3 9">Belongs to the alkaline phosphatase family.</text>
</comment>
<evidence type="ECO:0000256" key="9">
    <source>
        <dbReference type="RuleBase" id="RU003946"/>
    </source>
</evidence>
<dbReference type="PANTHER" id="PTHR11596">
    <property type="entry name" value="ALKALINE PHOSPHATASE"/>
    <property type="match status" value="1"/>
</dbReference>
<comment type="cofactor">
    <cofactor evidence="2">
        <name>Zn(2+)</name>
        <dbReference type="ChEBI" id="CHEBI:29105"/>
    </cofactor>
</comment>